<dbReference type="PANTHER" id="PTHR23305">
    <property type="entry name" value="OBG GTPASE FAMILY"/>
    <property type="match status" value="1"/>
</dbReference>
<dbReference type="SUPFAM" id="SSF81271">
    <property type="entry name" value="TGS-like"/>
    <property type="match status" value="1"/>
</dbReference>
<dbReference type="InterPro" id="IPR004095">
    <property type="entry name" value="TGS"/>
</dbReference>
<dbReference type="GO" id="GO:0016887">
    <property type="term" value="F:ATP hydrolysis activity"/>
    <property type="evidence" value="ECO:0007669"/>
    <property type="project" value="TreeGrafter"/>
</dbReference>
<dbReference type="GO" id="GO:0005525">
    <property type="term" value="F:GTP binding"/>
    <property type="evidence" value="ECO:0007669"/>
    <property type="project" value="InterPro"/>
</dbReference>
<dbReference type="Gene3D" id="1.10.8.470">
    <property type="match status" value="1"/>
</dbReference>
<dbReference type="InterPro" id="IPR013646">
    <property type="entry name" value="YGR210-like_G4"/>
</dbReference>
<dbReference type="Gene3D" id="3.10.20.30">
    <property type="match status" value="1"/>
</dbReference>
<dbReference type="InterPro" id="IPR027417">
    <property type="entry name" value="P-loop_NTPase"/>
</dbReference>
<keyword evidence="1" id="KW-0547">Nucleotide-binding</keyword>
<accession>A0A397WP55</accession>
<dbReference type="Proteomes" id="UP000266622">
    <property type="component" value="Unassembled WGS sequence"/>
</dbReference>
<dbReference type="PRINTS" id="PR00326">
    <property type="entry name" value="GTP1OBG"/>
</dbReference>
<dbReference type="PROSITE" id="PS51710">
    <property type="entry name" value="G_OBG"/>
    <property type="match status" value="1"/>
</dbReference>
<dbReference type="Pfam" id="PF01926">
    <property type="entry name" value="MMR_HSR1"/>
    <property type="match status" value="1"/>
</dbReference>
<dbReference type="Pfam" id="PF08438">
    <property type="entry name" value="YGR210-like_G4"/>
    <property type="match status" value="1"/>
</dbReference>
<dbReference type="AlphaFoldDB" id="A0A397WP55"/>
<dbReference type="PANTHER" id="PTHR23305:SF1">
    <property type="entry name" value="OBG-TYPE G DOMAIN-CONTAINING PROTEIN"/>
    <property type="match status" value="1"/>
</dbReference>
<gene>
    <name evidence="3" type="ORF">BXU00_01110</name>
</gene>
<evidence type="ECO:0000313" key="3">
    <source>
        <dbReference type="EMBL" id="RIB35681.1"/>
    </source>
</evidence>
<dbReference type="SUPFAM" id="SSF52540">
    <property type="entry name" value="P-loop containing nucleoside triphosphate hydrolases"/>
    <property type="match status" value="1"/>
</dbReference>
<evidence type="ECO:0000256" key="1">
    <source>
        <dbReference type="ARBA" id="ARBA00022741"/>
    </source>
</evidence>
<organism evidence="3 4">
    <name type="scientific">Candidatus Nanoclepta minutus</name>
    <dbReference type="NCBI Taxonomy" id="1940235"/>
    <lineage>
        <taxon>Archaea</taxon>
        <taxon>Nanobdellota</taxon>
        <taxon>Candidatus Nanoclepta</taxon>
    </lineage>
</organism>
<dbReference type="Gene3D" id="3.40.50.300">
    <property type="entry name" value="P-loop containing nucleotide triphosphate hydrolases"/>
    <property type="match status" value="1"/>
</dbReference>
<dbReference type="InterPro" id="IPR006073">
    <property type="entry name" value="GTP-bd"/>
</dbReference>
<feature type="domain" description="OBG-type G" evidence="2">
    <location>
        <begin position="2"/>
        <end position="271"/>
    </location>
</feature>
<dbReference type="InterPro" id="IPR012675">
    <property type="entry name" value="Beta-grasp_dom_sf"/>
</dbReference>
<dbReference type="InterPro" id="IPR031167">
    <property type="entry name" value="G_OBG"/>
</dbReference>
<dbReference type="Pfam" id="PF02824">
    <property type="entry name" value="TGS"/>
    <property type="match status" value="1"/>
</dbReference>
<evidence type="ECO:0000313" key="4">
    <source>
        <dbReference type="Proteomes" id="UP000266622"/>
    </source>
</evidence>
<proteinExistence type="predicted"/>
<evidence type="ECO:0000259" key="2">
    <source>
        <dbReference type="PROSITE" id="PS51710"/>
    </source>
</evidence>
<dbReference type="GO" id="GO:0005737">
    <property type="term" value="C:cytoplasm"/>
    <property type="evidence" value="ECO:0007669"/>
    <property type="project" value="TreeGrafter"/>
</dbReference>
<dbReference type="InterPro" id="IPR012676">
    <property type="entry name" value="TGS-like"/>
</dbReference>
<name>A0A397WP55_9ARCH</name>
<protein>
    <recommendedName>
        <fullName evidence="2">OBG-type G domain-containing protein</fullName>
    </recommendedName>
</protein>
<sequence>MVVIGIVGKPNVGKSTFFKSVTLLPVKISNYPFTTVQPYIGTGYLVIECIEKQFGVKCNPRVGTCRRGKRFIPIEIIDIPGLVEEAHKGKGLGNKFLDVTKNADVLIDIIDIAGTTDKDGNPVPEGSYDPLEDFIWTENEIDTWIYYKIKQNLYRIYEKYKEDDKKISENLIRLLSSFKIQKNIILYVLNKFNNDIIGIIKDEDLLFKFSREIRRLGKPIVYAANKIDLYYGKVFYRKAIKEYKDKIIVPTSAFAEVGLRILDLEGKIDYIPGEDEIEVKVNDPQVEVFVDYVRETVLKEFRSTGVQDILNVAIFNVLNYIAVWPVANDNLTDTKGRVLPDVILMPKGSKVKDLAIKLHTELYEKFVLAKEIRSGRTLKKDDVLNHNDIIKIITKK</sequence>
<comment type="caution">
    <text evidence="3">The sequence shown here is derived from an EMBL/GenBank/DDBJ whole genome shotgun (WGS) entry which is preliminary data.</text>
</comment>
<reference evidence="3 4" key="1">
    <citation type="journal article" date="2018" name="Syst. Appl. Microbiol.">
        <title>A new symbiotic nanoarchaeote (Candidatus Nanoclepta minutus) and its host (Zestosphaera tikiterensis gen. nov., sp. nov.) from a New Zealand hot spring.</title>
        <authorList>
            <person name="St John E."/>
            <person name="Liu Y."/>
            <person name="Podar M."/>
            <person name="Stott M.B."/>
            <person name="Meneghin J."/>
            <person name="Chen Z."/>
            <person name="Lagutin K."/>
            <person name="Mitchell K."/>
            <person name="Reysenbach A.L."/>
        </authorList>
    </citation>
    <scope>NUCLEOTIDE SEQUENCE [LARGE SCALE GENOMIC DNA]</scope>
    <source>
        <strain evidence="3">NZ3</strain>
    </source>
</reference>
<dbReference type="NCBIfam" id="NF007171">
    <property type="entry name" value="PRK09602.1"/>
    <property type="match status" value="1"/>
</dbReference>
<dbReference type="EMBL" id="MWMI01000001">
    <property type="protein sequence ID" value="RIB35681.1"/>
    <property type="molecule type" value="Genomic_DNA"/>
</dbReference>